<accession>A0ACB7WE48</accession>
<evidence type="ECO:0000313" key="1">
    <source>
        <dbReference type="EMBL" id="KAH7685971.1"/>
    </source>
</evidence>
<keyword evidence="2" id="KW-1185">Reference proteome</keyword>
<protein>
    <submittedName>
        <fullName evidence="1">Uncharacterized protein</fullName>
    </submittedName>
</protein>
<reference evidence="2" key="1">
    <citation type="journal article" date="2022" name="Nat. Commun.">
        <title>Chromosome evolution and the genetic basis of agronomically important traits in greater yam.</title>
        <authorList>
            <person name="Bredeson J.V."/>
            <person name="Lyons J.B."/>
            <person name="Oniyinde I.O."/>
            <person name="Okereke N.R."/>
            <person name="Kolade O."/>
            <person name="Nnabue I."/>
            <person name="Nwadili C.O."/>
            <person name="Hribova E."/>
            <person name="Parker M."/>
            <person name="Nwogha J."/>
            <person name="Shu S."/>
            <person name="Carlson J."/>
            <person name="Kariba R."/>
            <person name="Muthemba S."/>
            <person name="Knop K."/>
            <person name="Barton G.J."/>
            <person name="Sherwood A.V."/>
            <person name="Lopez-Montes A."/>
            <person name="Asiedu R."/>
            <person name="Jamnadass R."/>
            <person name="Muchugi A."/>
            <person name="Goodstein D."/>
            <person name="Egesi C.N."/>
            <person name="Featherston J."/>
            <person name="Asfaw A."/>
            <person name="Simpson G.G."/>
            <person name="Dolezel J."/>
            <person name="Hendre P.S."/>
            <person name="Van Deynze A."/>
            <person name="Kumar P.L."/>
            <person name="Obidiegwu J.E."/>
            <person name="Bhattacharjee R."/>
            <person name="Rokhsar D.S."/>
        </authorList>
    </citation>
    <scope>NUCLEOTIDE SEQUENCE [LARGE SCALE GENOMIC DNA]</scope>
    <source>
        <strain evidence="2">cv. TDa95/00328</strain>
    </source>
</reference>
<proteinExistence type="predicted"/>
<gene>
    <name evidence="1" type="ORF">IHE45_04G074300</name>
</gene>
<evidence type="ECO:0000313" key="2">
    <source>
        <dbReference type="Proteomes" id="UP000827976"/>
    </source>
</evidence>
<sequence length="60" mass="6926">MSWVCFFSGKCTCSARDPAMHNSYFLSRYHYKVADEISEFFPHATRELSLSLNMLSLVLS</sequence>
<name>A0ACB7WE48_DIOAL</name>
<dbReference type="Proteomes" id="UP000827976">
    <property type="component" value="Chromosome 4"/>
</dbReference>
<dbReference type="EMBL" id="CM037014">
    <property type="protein sequence ID" value="KAH7685971.1"/>
    <property type="molecule type" value="Genomic_DNA"/>
</dbReference>
<comment type="caution">
    <text evidence="1">The sequence shown here is derived from an EMBL/GenBank/DDBJ whole genome shotgun (WGS) entry which is preliminary data.</text>
</comment>
<organism evidence="1 2">
    <name type="scientific">Dioscorea alata</name>
    <name type="common">Purple yam</name>
    <dbReference type="NCBI Taxonomy" id="55571"/>
    <lineage>
        <taxon>Eukaryota</taxon>
        <taxon>Viridiplantae</taxon>
        <taxon>Streptophyta</taxon>
        <taxon>Embryophyta</taxon>
        <taxon>Tracheophyta</taxon>
        <taxon>Spermatophyta</taxon>
        <taxon>Magnoliopsida</taxon>
        <taxon>Liliopsida</taxon>
        <taxon>Dioscoreales</taxon>
        <taxon>Dioscoreaceae</taxon>
        <taxon>Dioscorea</taxon>
    </lineage>
</organism>